<dbReference type="Proteomes" id="UP000809349">
    <property type="component" value="Unassembled WGS sequence"/>
</dbReference>
<dbReference type="CDD" id="cd01127">
    <property type="entry name" value="TrwB_TraG_TraD_VirD4"/>
    <property type="match status" value="1"/>
</dbReference>
<dbReference type="EMBL" id="JAFBIL020000003">
    <property type="protein sequence ID" value="MBZ2207150.1"/>
    <property type="molecule type" value="Genomic_DNA"/>
</dbReference>
<feature type="domain" description="CagE TrbE VirB component of type IV transporter system central" evidence="4">
    <location>
        <begin position="181"/>
        <end position="383"/>
    </location>
</feature>
<dbReference type="PANTHER" id="PTHR30121:SF12">
    <property type="entry name" value="TYPE IV SECRETION SYSTEM PROTEIN CAGE"/>
    <property type="match status" value="1"/>
</dbReference>
<proteinExistence type="inferred from homology"/>
<comment type="similarity">
    <text evidence="1">Belongs to the TrbE/VirB4 family.</text>
</comment>
<keyword evidence="6" id="KW-1185">Reference proteome</keyword>
<dbReference type="PANTHER" id="PTHR30121">
    <property type="entry name" value="UNCHARACTERIZED PROTEIN YJGR-RELATED"/>
    <property type="match status" value="1"/>
</dbReference>
<gene>
    <name evidence="5" type="ORF">I4X03_007740</name>
</gene>
<dbReference type="RefSeq" id="WP_223467653.1">
    <property type="nucleotide sequence ID" value="NZ_JAFBIL020000003.1"/>
</dbReference>
<accession>A0ABS7SPV1</accession>
<dbReference type="InterPro" id="IPR027417">
    <property type="entry name" value="P-loop_NTPase"/>
</dbReference>
<evidence type="ECO:0000256" key="2">
    <source>
        <dbReference type="ARBA" id="ARBA00022741"/>
    </source>
</evidence>
<keyword evidence="3" id="KW-0067">ATP-binding</keyword>
<keyword evidence="2" id="KW-0547">Nucleotide-binding</keyword>
<protein>
    <submittedName>
        <fullName evidence="5">VirB4 family type IV secretion/conjugal transfer ATPase</fullName>
    </submittedName>
</protein>
<evidence type="ECO:0000259" key="4">
    <source>
        <dbReference type="Pfam" id="PF03135"/>
    </source>
</evidence>
<reference evidence="5 6" key="2">
    <citation type="submission" date="2021-08" db="EMBL/GenBank/DDBJ databases">
        <title>Massilia sp. R798.</title>
        <authorList>
            <person name="Baek J.H."/>
            <person name="Jung H.S."/>
            <person name="Kim K.R."/>
            <person name="Jeon C.O."/>
        </authorList>
    </citation>
    <scope>NUCLEOTIDE SEQUENCE [LARGE SCALE GENOMIC DNA]</scope>
    <source>
        <strain evidence="5 6">R798</strain>
    </source>
</reference>
<dbReference type="NCBIfam" id="TIGR00929">
    <property type="entry name" value="VirB4_CagE"/>
    <property type="match status" value="1"/>
</dbReference>
<comment type="caution">
    <text evidence="5">The sequence shown here is derived from an EMBL/GenBank/DDBJ whole genome shotgun (WGS) entry which is preliminary data.</text>
</comment>
<organism evidence="5 6">
    <name type="scientific">Massilia soli</name>
    <dbReference type="NCBI Taxonomy" id="2792854"/>
    <lineage>
        <taxon>Bacteria</taxon>
        <taxon>Pseudomonadati</taxon>
        <taxon>Pseudomonadota</taxon>
        <taxon>Betaproteobacteria</taxon>
        <taxon>Burkholderiales</taxon>
        <taxon>Oxalobacteraceae</taxon>
        <taxon>Telluria group</taxon>
        <taxon>Massilia</taxon>
    </lineage>
</organism>
<evidence type="ECO:0000256" key="1">
    <source>
        <dbReference type="ARBA" id="ARBA00006512"/>
    </source>
</evidence>
<dbReference type="Pfam" id="PF03135">
    <property type="entry name" value="CagE_TrbE_VirB"/>
    <property type="match status" value="1"/>
</dbReference>
<name>A0ABS7SPV1_9BURK</name>
<reference evidence="5 6" key="1">
    <citation type="submission" date="2021-01" db="EMBL/GenBank/DDBJ databases">
        <authorList>
            <person name="Ruan W."/>
            <person name="Khan S.A."/>
            <person name="Jeon C.O."/>
        </authorList>
    </citation>
    <scope>NUCLEOTIDE SEQUENCE [LARGE SCALE GENOMIC DNA]</scope>
    <source>
        <strain evidence="5 6">R798</strain>
    </source>
</reference>
<dbReference type="Gene3D" id="3.40.50.300">
    <property type="entry name" value="P-loop containing nucleotide triphosphate hydrolases"/>
    <property type="match status" value="1"/>
</dbReference>
<dbReference type="InterPro" id="IPR051162">
    <property type="entry name" value="T4SS_component"/>
</dbReference>
<evidence type="ECO:0000313" key="5">
    <source>
        <dbReference type="EMBL" id="MBZ2207150.1"/>
    </source>
</evidence>
<evidence type="ECO:0000256" key="3">
    <source>
        <dbReference type="ARBA" id="ARBA00022840"/>
    </source>
</evidence>
<evidence type="ECO:0000313" key="6">
    <source>
        <dbReference type="Proteomes" id="UP000809349"/>
    </source>
</evidence>
<sequence length="795" mass="89363">MITHKLKDRKAMRAELPLSVNIPFAAHIARTTIKNHSGDFVRVFRLAGIAHDSADDQDINVWHEQLGYLLRTIASPHLAVWSHIVRRIEQTYPVGDYAPGFASRLNSKYRDHCLSGASMLVNELYITLVYRPAANRVDRFFGRFEKLSRESLLNEQLAGLAALDELEDTVKVALQRYDAEVLGVYQHRGRAYSELLEFFGFLVNGEWQPMPLPQGDLRSFIATSRPFFGTESLAYKAPAGTRYGAILGIKEYPAITGPGMLDALMAEPYEFILTQSFVFMNKQEAQRLLERQRAVMINAGDLAASQIDELELAMDDLISNRFVFGRYHFTLQLLAASASALRDCVGQARTVLSDTGMVVAREDSANEAAYWAQLPGNFEFRTRPAPLTSRNFAGLSAFHNYPTGKRERNHWGPAVTLLRTASGGPLYFNFHRFDVGNTTIIGPTGSGKTATQNFMISQLQKFDPTIVFIDLNAGARIYICAMRGRYQSLTNGIATGWNPLQLEPTAANLEFIEAWLRNLARARDGAGRAIPLNSQEDGAISKAVAGVMELPRAQRRLTQVLSFLDVTDTDGIYYRIARWSAGHQLGWVFDNATDSLDFNACKMFGFDMTELLDNDEVRTNALFYLMYRIDCAMDGRRFVCFMDEFWRLLQDAVFEDFANRKLKTIRKQNGFLVFGTQSAKDTLRSPIAHTIIEQCPTLILMPNPKATHEDYVDGLHCSEREFDIVKTLPEGSRQFLVKQGHNSVIAELNLRGFDDELAVLSGTTANNALLDQLLAQVGTDPDIWLPLFHQRRTPS</sequence>
<dbReference type="InterPro" id="IPR004346">
    <property type="entry name" value="CagE_TrbE_VirB"/>
</dbReference>
<dbReference type="InterPro" id="IPR018145">
    <property type="entry name" value="CagE_TrbE_VirB_cntrl_dom"/>
</dbReference>
<dbReference type="SUPFAM" id="SSF52540">
    <property type="entry name" value="P-loop containing nucleoside triphosphate hydrolases"/>
    <property type="match status" value="1"/>
</dbReference>